<keyword evidence="12" id="KW-1185">Reference proteome</keyword>
<dbReference type="InterPro" id="IPR040911">
    <property type="entry name" value="Exostosin_GT47"/>
</dbReference>
<evidence type="ECO:0000256" key="8">
    <source>
        <dbReference type="ARBA" id="ARBA00023157"/>
    </source>
</evidence>
<proteinExistence type="inferred from homology"/>
<dbReference type="GO" id="GO:0005789">
    <property type="term" value="C:endoplasmic reticulum membrane"/>
    <property type="evidence" value="ECO:0007669"/>
    <property type="project" value="UniProtKB-SubCell"/>
</dbReference>
<dbReference type="EMBL" id="MNPL01015130">
    <property type="protein sequence ID" value="OQR71227.1"/>
    <property type="molecule type" value="Genomic_DNA"/>
</dbReference>
<comment type="subcellular location">
    <subcellularLocation>
        <location evidence="1">Endoplasmic reticulum membrane</location>
        <topology evidence="1">Single-pass type II membrane protein</topology>
    </subcellularLocation>
</comment>
<dbReference type="InterPro" id="IPR015338">
    <property type="entry name" value="GT64_dom"/>
</dbReference>
<dbReference type="InParanoid" id="A0A1V9XCH8"/>
<keyword evidence="7" id="KW-0472">Membrane</keyword>
<evidence type="ECO:0000259" key="10">
    <source>
        <dbReference type="Pfam" id="PF09258"/>
    </source>
</evidence>
<comment type="caution">
    <text evidence="11">The sequence shown here is derived from an EMBL/GenBank/DDBJ whole genome shotgun (WGS) entry which is preliminary data.</text>
</comment>
<feature type="domain" description="Glycosyl transferase 64" evidence="10">
    <location>
        <begin position="383"/>
        <end position="627"/>
    </location>
</feature>
<dbReference type="PANTHER" id="PTHR48261:SF2">
    <property type="entry name" value="ACETYLGLUCOSAMINYLTRANSFERASE"/>
    <property type="match status" value="1"/>
</dbReference>
<evidence type="ECO:0000256" key="2">
    <source>
        <dbReference type="ARBA" id="ARBA00010271"/>
    </source>
</evidence>
<dbReference type="GO" id="GO:0016757">
    <property type="term" value="F:glycosyltransferase activity"/>
    <property type="evidence" value="ECO:0007669"/>
    <property type="project" value="InterPro"/>
</dbReference>
<evidence type="ECO:0000313" key="11">
    <source>
        <dbReference type="EMBL" id="OQR71227.1"/>
    </source>
</evidence>
<dbReference type="CDD" id="cd00761">
    <property type="entry name" value="Glyco_tranf_GTA_type"/>
    <property type="match status" value="1"/>
</dbReference>
<dbReference type="STRING" id="418985.A0A1V9XCH8"/>
<dbReference type="Proteomes" id="UP000192247">
    <property type="component" value="Unassembled WGS sequence"/>
</dbReference>
<evidence type="ECO:0000256" key="6">
    <source>
        <dbReference type="ARBA" id="ARBA00022989"/>
    </source>
</evidence>
<reference evidence="11 12" key="1">
    <citation type="journal article" date="2017" name="Gigascience">
        <title>Draft genome of the honey bee ectoparasitic mite, Tropilaelaps mercedesae, is shaped by the parasitic life history.</title>
        <authorList>
            <person name="Dong X."/>
            <person name="Armstrong S.D."/>
            <person name="Xia D."/>
            <person name="Makepeace B.L."/>
            <person name="Darby A.C."/>
            <person name="Kadowaki T."/>
        </authorList>
    </citation>
    <scope>NUCLEOTIDE SEQUENCE [LARGE SCALE GENOMIC DNA]</scope>
    <source>
        <strain evidence="11">Wuxi-XJTLU</strain>
    </source>
</reference>
<evidence type="ECO:0000256" key="4">
    <source>
        <dbReference type="ARBA" id="ARBA00022692"/>
    </source>
</evidence>
<dbReference type="Pfam" id="PF03016">
    <property type="entry name" value="Exostosin_GT47"/>
    <property type="match status" value="1"/>
</dbReference>
<evidence type="ECO:0008006" key="13">
    <source>
        <dbReference type="Google" id="ProtNLM"/>
    </source>
</evidence>
<evidence type="ECO:0000313" key="12">
    <source>
        <dbReference type="Proteomes" id="UP000192247"/>
    </source>
</evidence>
<dbReference type="GO" id="GO:0015012">
    <property type="term" value="P:heparan sulfate proteoglycan biosynthetic process"/>
    <property type="evidence" value="ECO:0007669"/>
    <property type="project" value="UniProtKB-ARBA"/>
</dbReference>
<feature type="domain" description="Exostosin GT47" evidence="9">
    <location>
        <begin position="43"/>
        <end position="320"/>
    </location>
</feature>
<protein>
    <recommendedName>
        <fullName evidence="13">Exostosin-2-like</fullName>
    </recommendedName>
</protein>
<keyword evidence="3" id="KW-0808">Transferase</keyword>
<organism evidence="11 12">
    <name type="scientific">Tropilaelaps mercedesae</name>
    <dbReference type="NCBI Taxonomy" id="418985"/>
    <lineage>
        <taxon>Eukaryota</taxon>
        <taxon>Metazoa</taxon>
        <taxon>Ecdysozoa</taxon>
        <taxon>Arthropoda</taxon>
        <taxon>Chelicerata</taxon>
        <taxon>Arachnida</taxon>
        <taxon>Acari</taxon>
        <taxon>Parasitiformes</taxon>
        <taxon>Mesostigmata</taxon>
        <taxon>Gamasina</taxon>
        <taxon>Dermanyssoidea</taxon>
        <taxon>Laelapidae</taxon>
        <taxon>Tropilaelaps</taxon>
    </lineage>
</organism>
<dbReference type="SUPFAM" id="SSF53448">
    <property type="entry name" value="Nucleotide-diphospho-sugar transferases"/>
    <property type="match status" value="1"/>
</dbReference>
<dbReference type="InterPro" id="IPR004263">
    <property type="entry name" value="Exostosin"/>
</dbReference>
<keyword evidence="8" id="KW-1015">Disulfide bond</keyword>
<keyword evidence="5" id="KW-0256">Endoplasmic reticulum</keyword>
<keyword evidence="6" id="KW-1133">Transmembrane helix</keyword>
<evidence type="ECO:0000256" key="3">
    <source>
        <dbReference type="ARBA" id="ARBA00022679"/>
    </source>
</evidence>
<sequence>TFEPLLVRETDYEEYVTSGLSSATQQCTHWQCVDVYRCGRLGEKVTVYIYPITRYIDEDGAQVVLETSVEYMRMLDWLRHSTYFVEDPRMACLFVPSVDTLGVQDPLTPDVLANLAFWEDGSNHLVFNQLQTTPRTGRAMHVSAALSDRTFRPGFDIAMPMMPYLVGYRIRDKGDNLRFSRAWRLVIPRRAKFPEWAENVVLQLVRSSGRVTLLESCTEQLEKRCVYSSNLGFQKQQQRQNNMVEYPKALENADFCLIFSGVGVESALVFTEAVSAGCIPVLVHNEERMILPFPERIDWLEVTLHFNMKRKPDIITHLESFSAAEIRFRREKLVGIYDKYMSSPVTIISNVMDILNERIFAQRVAETYSLDRIPQVSPKRRGFSAVILTYNRPESLRKLVSLLQGVPSLVKIIVVWNNPDLDPPSPLSKSTKPVAIVRSRENKLTNRFYPYKEIETEAVLSLDDDILMLTPDELEFGFQVWCENSNKIVGFPSRLHVWDNQTKRWRYESEWLNDISMVLTGAAFYHVEYGRHFFKMPKYLRDYVDSKFNCEDILMNFLVANLTSGAPPVKVAPRKKFKPDTPPTAANSLSASLDHMQARSECINEFVKAFSGMPLSISQCRADPVLFKDNLPLRLKRFNQVGVL</sequence>
<dbReference type="Pfam" id="PF09258">
    <property type="entry name" value="Glyco_transf_64"/>
    <property type="match status" value="1"/>
</dbReference>
<evidence type="ECO:0000259" key="9">
    <source>
        <dbReference type="Pfam" id="PF03016"/>
    </source>
</evidence>
<evidence type="ECO:0000256" key="5">
    <source>
        <dbReference type="ARBA" id="ARBA00022824"/>
    </source>
</evidence>
<feature type="non-terminal residue" evidence="11">
    <location>
        <position position="1"/>
    </location>
</feature>
<name>A0A1V9XCH8_9ACAR</name>
<dbReference type="OrthoDB" id="5954868at2759"/>
<evidence type="ECO:0000256" key="1">
    <source>
        <dbReference type="ARBA" id="ARBA00004648"/>
    </source>
</evidence>
<dbReference type="PANTHER" id="PTHR48261">
    <property type="entry name" value="ACETYLGLUCOSAMINYLTRANSFERASE"/>
    <property type="match status" value="1"/>
</dbReference>
<keyword evidence="4" id="KW-0812">Transmembrane</keyword>
<dbReference type="AlphaFoldDB" id="A0A1V9XCH8"/>
<gene>
    <name evidence="11" type="ORF">BIW11_01534</name>
</gene>
<evidence type="ECO:0000256" key="7">
    <source>
        <dbReference type="ARBA" id="ARBA00023136"/>
    </source>
</evidence>
<accession>A0A1V9XCH8</accession>
<comment type="similarity">
    <text evidence="2">Belongs to the glycosyltransferase 47 family.</text>
</comment>
<dbReference type="Gene3D" id="3.90.550.10">
    <property type="entry name" value="Spore Coat Polysaccharide Biosynthesis Protein SpsA, Chain A"/>
    <property type="match status" value="1"/>
</dbReference>
<dbReference type="FunCoup" id="A0A1V9XCH8">
    <property type="interactions" value="696"/>
</dbReference>
<dbReference type="InterPro" id="IPR029044">
    <property type="entry name" value="Nucleotide-diphossugar_trans"/>
</dbReference>